<evidence type="ECO:0000256" key="1">
    <source>
        <dbReference type="SAM" id="Phobius"/>
    </source>
</evidence>
<gene>
    <name evidence="3" type="ORF">E4031_00800</name>
    <name evidence="2" type="ORF">E4Z98_06375</name>
</gene>
<feature type="transmembrane region" description="Helical" evidence="1">
    <location>
        <begin position="59"/>
        <end position="79"/>
    </location>
</feature>
<keyword evidence="1" id="KW-0812">Transmembrane</keyword>
<reference evidence="3 5" key="1">
    <citation type="submission" date="2019-03" db="EMBL/GenBank/DDBJ databases">
        <title>Vagococcus sp. was isolated fron gut of Carduelis flavirostris.</title>
        <authorList>
            <person name="Ge Y."/>
        </authorList>
    </citation>
    <scope>NUCLEOTIDE SEQUENCE [LARGE SCALE GENOMIC DNA]</scope>
    <source>
        <strain evidence="3 5">CF-210</strain>
    </source>
</reference>
<accession>A0AAJ5EFS2</accession>
<evidence type="ECO:0000313" key="3">
    <source>
        <dbReference type="EMBL" id="TFZ43139.1"/>
    </source>
</evidence>
<feature type="transmembrane region" description="Helical" evidence="1">
    <location>
        <begin position="6"/>
        <end position="24"/>
    </location>
</feature>
<keyword evidence="4" id="KW-1185">Reference proteome</keyword>
<keyword evidence="1" id="KW-1133">Transmembrane helix</keyword>
<evidence type="ECO:0000313" key="5">
    <source>
        <dbReference type="Proteomes" id="UP000297725"/>
    </source>
</evidence>
<protein>
    <submittedName>
        <fullName evidence="3">Uncharacterized protein</fullName>
    </submittedName>
</protein>
<reference evidence="2 4" key="2">
    <citation type="journal article" date="2020" name="Int. J. Syst. Evol. Microbiol.">
        <title>Vagococcus xieshaowenii sp. nov., isolated from snow finch (Montifringilla taczanowskii) cloacal content.</title>
        <authorList>
            <person name="Ge Y."/>
            <person name="Yang J."/>
            <person name="Lai X.H."/>
            <person name="Zhang G."/>
            <person name="Jin D."/>
            <person name="Lu S."/>
            <person name="Wang B."/>
            <person name="Huang Y."/>
            <person name="Huang Y."/>
            <person name="Ren Z."/>
            <person name="Zhang X."/>
            <person name="Xu J."/>
        </authorList>
    </citation>
    <scope>NUCLEOTIDE SEQUENCE [LARGE SCALE GENOMIC DNA]</scope>
    <source>
        <strain evidence="4">personal::cf-49</strain>
        <strain evidence="2">Personal::cf-49</strain>
    </source>
</reference>
<dbReference type="EMBL" id="CP038865">
    <property type="protein sequence ID" value="QCA28959.1"/>
    <property type="molecule type" value="Genomic_DNA"/>
</dbReference>
<dbReference type="AlphaFoldDB" id="A0AAJ5EFS2"/>
<proteinExistence type="predicted"/>
<dbReference type="RefSeq" id="WP_135253427.1">
    <property type="nucleotide sequence ID" value="NZ_CP038865.1"/>
</dbReference>
<dbReference type="Proteomes" id="UP000296883">
    <property type="component" value="Chromosome"/>
</dbReference>
<dbReference type="Proteomes" id="UP000297725">
    <property type="component" value="Unassembled WGS sequence"/>
</dbReference>
<dbReference type="EMBL" id="SRHU01000005">
    <property type="protein sequence ID" value="TFZ43139.1"/>
    <property type="molecule type" value="Genomic_DNA"/>
</dbReference>
<evidence type="ECO:0000313" key="2">
    <source>
        <dbReference type="EMBL" id="QCA28959.1"/>
    </source>
</evidence>
<organism evidence="3 5">
    <name type="scientific">Vagococcus xieshaowenii</name>
    <dbReference type="NCBI Taxonomy" id="2562451"/>
    <lineage>
        <taxon>Bacteria</taxon>
        <taxon>Bacillati</taxon>
        <taxon>Bacillota</taxon>
        <taxon>Bacilli</taxon>
        <taxon>Lactobacillales</taxon>
        <taxon>Enterococcaceae</taxon>
        <taxon>Vagococcus</taxon>
    </lineage>
</organism>
<keyword evidence="1" id="KW-0472">Membrane</keyword>
<evidence type="ECO:0000313" key="4">
    <source>
        <dbReference type="Proteomes" id="UP000296883"/>
    </source>
</evidence>
<sequence>MLLLFIIISILITMTVLVVPRAIIQMNINKISKLRRYSEDFKRKFLKYQMIQMVNHVKILVLVAILSVGSTILMTYKLIVYEIKQSSLVGELAGVREEIEIIHLKYQELLNELPVREYPSNGIELSQIFPKNNVDQKEIEKLEVNIANKIYPYFGYTSPVVIYNQEKKLLIINFSSLSVENIQADEIKKNQNYFIEELSANRSIIEVLIKFNQKNELVEQFHYIRNTMTDKLESNYEYGKVD</sequence>
<name>A0AAJ5EFS2_9ENTE</name>